<dbReference type="HAMAP" id="MF_00361">
    <property type="entry name" value="NAD_kinase"/>
    <property type="match status" value="1"/>
</dbReference>
<comment type="similarity">
    <text evidence="6">Belongs to the NAD kinase family.</text>
</comment>
<name>A0ABR7I8U2_9FIRM</name>
<comment type="subcellular location">
    <subcellularLocation>
        <location evidence="6">Cytoplasm</location>
    </subcellularLocation>
</comment>
<feature type="binding site" evidence="6">
    <location>
        <begin position="181"/>
        <end position="186"/>
    </location>
    <ligand>
        <name>NAD(+)</name>
        <dbReference type="ChEBI" id="CHEBI:57540"/>
    </ligand>
</feature>
<evidence type="ECO:0000256" key="2">
    <source>
        <dbReference type="ARBA" id="ARBA00022777"/>
    </source>
</evidence>
<accession>A0ABR7I8U2</accession>
<feature type="binding site" evidence="6">
    <location>
        <begin position="66"/>
        <end position="67"/>
    </location>
    <ligand>
        <name>NAD(+)</name>
        <dbReference type="ChEBI" id="CHEBI:57540"/>
    </ligand>
</feature>
<dbReference type="Pfam" id="PF01513">
    <property type="entry name" value="NAD_kinase"/>
    <property type="match status" value="1"/>
</dbReference>
<evidence type="ECO:0000256" key="1">
    <source>
        <dbReference type="ARBA" id="ARBA00022679"/>
    </source>
</evidence>
<evidence type="ECO:0000256" key="4">
    <source>
        <dbReference type="ARBA" id="ARBA00023027"/>
    </source>
</evidence>
<dbReference type="EMBL" id="JACOQH010000002">
    <property type="protein sequence ID" value="MBC5753350.1"/>
    <property type="molecule type" value="Genomic_DNA"/>
</dbReference>
<dbReference type="InterPro" id="IPR002504">
    <property type="entry name" value="NADK"/>
</dbReference>
<keyword evidence="2 6" id="KW-0418">Kinase</keyword>
<feature type="binding site" evidence="6">
    <location>
        <position position="170"/>
    </location>
    <ligand>
        <name>NAD(+)</name>
        <dbReference type="ChEBI" id="CHEBI:57540"/>
    </ligand>
</feature>
<keyword evidence="6" id="KW-0547">Nucleotide-binding</keyword>
<comment type="caution">
    <text evidence="6">Lacks conserved residue(s) required for the propagation of feature annotation.</text>
</comment>
<keyword evidence="8" id="KW-1185">Reference proteome</keyword>
<comment type="catalytic activity">
    <reaction evidence="5 6">
        <text>NAD(+) + ATP = ADP + NADP(+) + H(+)</text>
        <dbReference type="Rhea" id="RHEA:18629"/>
        <dbReference type="ChEBI" id="CHEBI:15378"/>
        <dbReference type="ChEBI" id="CHEBI:30616"/>
        <dbReference type="ChEBI" id="CHEBI:57540"/>
        <dbReference type="ChEBI" id="CHEBI:58349"/>
        <dbReference type="ChEBI" id="CHEBI:456216"/>
        <dbReference type="EC" id="2.7.1.23"/>
    </reaction>
</comment>
<dbReference type="Gene3D" id="2.60.200.30">
    <property type="entry name" value="Probable inorganic polyphosphate/atp-NAD kinase, domain 2"/>
    <property type="match status" value="1"/>
</dbReference>
<dbReference type="Proteomes" id="UP000621540">
    <property type="component" value="Unassembled WGS sequence"/>
</dbReference>
<feature type="binding site" evidence="6">
    <location>
        <position position="71"/>
    </location>
    <ligand>
        <name>NAD(+)</name>
        <dbReference type="ChEBI" id="CHEBI:57540"/>
    </ligand>
</feature>
<proteinExistence type="inferred from homology"/>
<sequence>MKNFYVITNAVKDEKLILTEKIRAYIEKKGGNCGYQVSVAPGRGNCPLSLKQIPEDTECILVIGGDGTLIRAARDTVALKLPLVGVNHGNLGYLCELEEDNVYDAIDRMFVNDYVLEHRMMLSGYVVKGGTKSGETVALNDIVIHRSGALQIVNLVVYVNGEYLSEFMADGIIAATATGSTAYNMSAGGPIVDPQANLILITPINSHTLNSKSIVLSADDEIEIEIGQRRSEKDEKVEVSFDGDDAVHLEVGDRIVIHRAKTNTQILKLSRISFLETLRKKMHTYA</sequence>
<protein>
    <recommendedName>
        <fullName evidence="6">NAD kinase</fullName>
        <ecNumber evidence="6">2.7.1.23</ecNumber>
    </recommendedName>
    <alternativeName>
        <fullName evidence="6">ATP-dependent NAD kinase</fullName>
    </alternativeName>
</protein>
<comment type="caution">
    <text evidence="7">The sequence shown here is derived from an EMBL/GenBank/DDBJ whole genome shotgun (WGS) entry which is preliminary data.</text>
</comment>
<dbReference type="SUPFAM" id="SSF111331">
    <property type="entry name" value="NAD kinase/diacylglycerol kinase-like"/>
    <property type="match status" value="1"/>
</dbReference>
<keyword evidence="6" id="KW-0067">ATP-binding</keyword>
<dbReference type="RefSeq" id="WP_022515054.1">
    <property type="nucleotide sequence ID" value="NZ_JACOQH010000002.1"/>
</dbReference>
<keyword evidence="4 6" id="KW-0520">NAD</keyword>
<evidence type="ECO:0000313" key="8">
    <source>
        <dbReference type="Proteomes" id="UP000621540"/>
    </source>
</evidence>
<dbReference type="PANTHER" id="PTHR20275:SF0">
    <property type="entry name" value="NAD KINASE"/>
    <property type="match status" value="1"/>
</dbReference>
<evidence type="ECO:0000256" key="6">
    <source>
        <dbReference type="HAMAP-Rule" id="MF_00361"/>
    </source>
</evidence>
<dbReference type="GO" id="GO:0016301">
    <property type="term" value="F:kinase activity"/>
    <property type="evidence" value="ECO:0007669"/>
    <property type="project" value="UniProtKB-KW"/>
</dbReference>
<dbReference type="EC" id="2.7.1.23" evidence="6"/>
<feature type="active site" description="Proton acceptor" evidence="6">
    <location>
        <position position="66"/>
    </location>
</feature>
<dbReference type="InterPro" id="IPR016064">
    <property type="entry name" value="NAD/diacylglycerol_kinase_sf"/>
</dbReference>
<evidence type="ECO:0000313" key="7">
    <source>
        <dbReference type="EMBL" id="MBC5753350.1"/>
    </source>
</evidence>
<dbReference type="Pfam" id="PF20143">
    <property type="entry name" value="NAD_kinase_C"/>
    <property type="match status" value="1"/>
</dbReference>
<feature type="binding site" evidence="6">
    <location>
        <begin position="140"/>
        <end position="141"/>
    </location>
    <ligand>
        <name>NAD(+)</name>
        <dbReference type="ChEBI" id="CHEBI:57540"/>
    </ligand>
</feature>
<evidence type="ECO:0000256" key="5">
    <source>
        <dbReference type="ARBA" id="ARBA00047925"/>
    </source>
</evidence>
<comment type="cofactor">
    <cofactor evidence="6">
        <name>a divalent metal cation</name>
        <dbReference type="ChEBI" id="CHEBI:60240"/>
    </cofactor>
</comment>
<dbReference type="PANTHER" id="PTHR20275">
    <property type="entry name" value="NAD KINASE"/>
    <property type="match status" value="1"/>
</dbReference>
<reference evidence="7 8" key="1">
    <citation type="submission" date="2020-08" db="EMBL/GenBank/DDBJ databases">
        <title>Genome public.</title>
        <authorList>
            <person name="Liu C."/>
            <person name="Sun Q."/>
        </authorList>
    </citation>
    <scope>NUCLEOTIDE SEQUENCE [LARGE SCALE GENOMIC DNA]</scope>
    <source>
        <strain evidence="7 8">BX0805</strain>
    </source>
</reference>
<gene>
    <name evidence="6" type="primary">nadK</name>
    <name evidence="7" type="ORF">H8Z76_04770</name>
</gene>
<comment type="function">
    <text evidence="6">Involved in the regulation of the intracellular balance of NAD and NADP, and is a key enzyme in the biosynthesis of NADP. Catalyzes specifically the phosphorylation on 2'-hydroxyl of the adenosine moiety of NAD to yield NADP.</text>
</comment>
<keyword evidence="1 6" id="KW-0808">Transferase</keyword>
<dbReference type="InterPro" id="IPR017438">
    <property type="entry name" value="ATP-NAD_kinase_N"/>
</dbReference>
<keyword evidence="3 6" id="KW-0521">NADP</keyword>
<evidence type="ECO:0000256" key="3">
    <source>
        <dbReference type="ARBA" id="ARBA00022857"/>
    </source>
</evidence>
<dbReference type="InterPro" id="IPR017437">
    <property type="entry name" value="ATP-NAD_kinase_PpnK-typ_C"/>
</dbReference>
<organism evidence="7 8">
    <name type="scientific">Roseburia yibonii</name>
    <dbReference type="NCBI Taxonomy" id="2763063"/>
    <lineage>
        <taxon>Bacteria</taxon>
        <taxon>Bacillati</taxon>
        <taxon>Bacillota</taxon>
        <taxon>Clostridia</taxon>
        <taxon>Lachnospirales</taxon>
        <taxon>Lachnospiraceae</taxon>
        <taxon>Roseburia</taxon>
    </lineage>
</organism>
<keyword evidence="6" id="KW-0963">Cytoplasm</keyword>
<dbReference type="Gene3D" id="3.40.50.10330">
    <property type="entry name" value="Probable inorganic polyphosphate/atp-NAD kinase, domain 1"/>
    <property type="match status" value="1"/>
</dbReference>